<feature type="compositionally biased region" description="Basic residues" evidence="10">
    <location>
        <begin position="930"/>
        <end position="951"/>
    </location>
</feature>
<feature type="DNA-binding region" description="Homeobox" evidence="8">
    <location>
        <begin position="949"/>
        <end position="1008"/>
    </location>
</feature>
<name>A0A914H2G0_GLORO</name>
<organism evidence="12 13">
    <name type="scientific">Globodera rostochiensis</name>
    <name type="common">Golden nematode worm</name>
    <name type="synonym">Heterodera rostochiensis</name>
    <dbReference type="NCBI Taxonomy" id="31243"/>
    <lineage>
        <taxon>Eukaryota</taxon>
        <taxon>Metazoa</taxon>
        <taxon>Ecdysozoa</taxon>
        <taxon>Nematoda</taxon>
        <taxon>Chromadorea</taxon>
        <taxon>Rhabditida</taxon>
        <taxon>Tylenchina</taxon>
        <taxon>Tylenchomorpha</taxon>
        <taxon>Tylenchoidea</taxon>
        <taxon>Heteroderidae</taxon>
        <taxon>Heteroderinae</taxon>
        <taxon>Globodera</taxon>
    </lineage>
</organism>
<accession>A0A914H2G0</accession>
<dbReference type="PANTHER" id="PTHR43272:SF43">
    <property type="entry name" value="LONG-CHAIN-FATTY-ACID--COA LIGASE"/>
    <property type="match status" value="1"/>
</dbReference>
<feature type="compositionally biased region" description="Basic and acidic residues" evidence="10">
    <location>
        <begin position="812"/>
        <end position="825"/>
    </location>
</feature>
<keyword evidence="5 8" id="KW-0371">Homeobox</keyword>
<dbReference type="WBParaSite" id="Gr19_v10_g13519.t3">
    <property type="protein sequence ID" value="Gr19_v10_g13519.t3"/>
    <property type="gene ID" value="Gr19_v10_g13519"/>
</dbReference>
<reference evidence="13" key="1">
    <citation type="submission" date="2022-11" db="UniProtKB">
        <authorList>
            <consortium name="WormBaseParasite"/>
        </authorList>
    </citation>
    <scope>IDENTIFICATION</scope>
</reference>
<dbReference type="Proteomes" id="UP000887572">
    <property type="component" value="Unplaced"/>
</dbReference>
<dbReference type="InterPro" id="IPR000873">
    <property type="entry name" value="AMP-dep_synth/lig_dom"/>
</dbReference>
<dbReference type="GO" id="GO:0003677">
    <property type="term" value="F:DNA binding"/>
    <property type="evidence" value="ECO:0007669"/>
    <property type="project" value="UniProtKB-UniRule"/>
</dbReference>
<dbReference type="SUPFAM" id="SSF46689">
    <property type="entry name" value="Homeodomain-like"/>
    <property type="match status" value="1"/>
</dbReference>
<evidence type="ECO:0000313" key="13">
    <source>
        <dbReference type="WBParaSite" id="Gr19_v10_g13519.t3"/>
    </source>
</evidence>
<proteinExistence type="predicted"/>
<evidence type="ECO:0000256" key="10">
    <source>
        <dbReference type="SAM" id="MobiDB-lite"/>
    </source>
</evidence>
<dbReference type="PROSITE" id="PS50071">
    <property type="entry name" value="HOMEOBOX_2"/>
    <property type="match status" value="1"/>
</dbReference>
<dbReference type="GO" id="GO:0004467">
    <property type="term" value="F:long-chain fatty acid-CoA ligase activity"/>
    <property type="evidence" value="ECO:0007669"/>
    <property type="project" value="UniProtKB-EC"/>
</dbReference>
<keyword evidence="2" id="KW-0436">Ligase</keyword>
<keyword evidence="3" id="KW-0443">Lipid metabolism</keyword>
<dbReference type="GO" id="GO:0005634">
    <property type="term" value="C:nucleus"/>
    <property type="evidence" value="ECO:0007669"/>
    <property type="project" value="UniProtKB-SubCell"/>
</dbReference>
<feature type="region of interest" description="Disordered" evidence="10">
    <location>
        <begin position="1"/>
        <end position="28"/>
    </location>
</feature>
<keyword evidence="3" id="KW-0276">Fatty acid metabolism</keyword>
<dbReference type="PANTHER" id="PTHR43272">
    <property type="entry name" value="LONG-CHAIN-FATTY-ACID--COA LIGASE"/>
    <property type="match status" value="1"/>
</dbReference>
<dbReference type="GO" id="GO:0005783">
    <property type="term" value="C:endoplasmic reticulum"/>
    <property type="evidence" value="ECO:0007669"/>
    <property type="project" value="TreeGrafter"/>
</dbReference>
<dbReference type="CDD" id="cd00086">
    <property type="entry name" value="homeodomain"/>
    <property type="match status" value="1"/>
</dbReference>
<dbReference type="Gene3D" id="3.40.50.12780">
    <property type="entry name" value="N-terminal domain of ligase-like"/>
    <property type="match status" value="1"/>
</dbReference>
<dbReference type="Gene3D" id="1.10.10.60">
    <property type="entry name" value="Homeodomain-like"/>
    <property type="match status" value="1"/>
</dbReference>
<evidence type="ECO:0000256" key="4">
    <source>
        <dbReference type="ARBA" id="ARBA00023125"/>
    </source>
</evidence>
<feature type="region of interest" description="Disordered" evidence="10">
    <location>
        <begin position="921"/>
        <end position="951"/>
    </location>
</feature>
<dbReference type="Pfam" id="PF00501">
    <property type="entry name" value="AMP-binding"/>
    <property type="match status" value="1"/>
</dbReference>
<dbReference type="GO" id="GO:0016020">
    <property type="term" value="C:membrane"/>
    <property type="evidence" value="ECO:0007669"/>
    <property type="project" value="TreeGrafter"/>
</dbReference>
<dbReference type="InterPro" id="IPR042099">
    <property type="entry name" value="ANL_N_sf"/>
</dbReference>
<evidence type="ECO:0000256" key="8">
    <source>
        <dbReference type="PROSITE-ProRule" id="PRU00108"/>
    </source>
</evidence>
<dbReference type="PROSITE" id="PS00027">
    <property type="entry name" value="HOMEOBOX_1"/>
    <property type="match status" value="1"/>
</dbReference>
<protein>
    <recommendedName>
        <fullName evidence="7">long-chain-fatty-acid--CoA ligase</fullName>
        <ecNumber evidence="7">6.2.1.3</ecNumber>
    </recommendedName>
</protein>
<sequence length="1045" mass="116583">MVFLLGKRRSSQSARTKQPRGEEALSPEGIELEDSPGVFKSALLNDTKESVVGSYFPDVRTLFDAFQRGLKIAEHSPCLGCRPTKNAPYQFLSYAEVAKRSQSFGQALITKLGIRPDNNSFVAIYAQNCPQWMIAVIGCVRHSIVVVPLYDTLGADAATYVLNHTEAELVVVDDLNKLANVLKECPSTLKHVVLIGTSMQEKEVQEASEKTKEVGVELHSFEDLMDSTGSSQEGGDHLAVSVEDHPPKPNDTYIVCYTSGTTGTPKGVLLTHANVLANLAALSLLLERFMPELLEPHGSIISYLPLSHMFEQRRHWHTLRRHAIFNDTLKSLVAHSNPFKRWLFQLAYSQKLALLRKGVITNRSIWDKLVFSKAQQQLGGNVRLIVTGSAPIAPEVLQDLRIAFGTQIIEGYGQTECTAMVTVTWPDDMEGGHCGAPAACSLVKLADVPELNYMTSDRKGEVLVKGPSVTKGYYRDPEKTAELFDEDGWLHTGDIGQILPDGRLKIIDRKKHIFKLAQGEYVAPEKIESVYVQCPLVHQIYVDGDSLERNLVAIVVPPENGLKRLYAELRGAPENGDLEKQFEEICADRKVVEAVLKQMQQTGKERKLNAIEQVRAVFLESEQFTVENGLLTPTFKSKRPQLRQKYREQVAALYRTGEKARTDSHTVWPQPDTGYNLNRKMSSPAASATSSRHNRCPFSISSLLHHSKPSEKCGVVKREGTATISDAIQQCLPMLFAARALISDGTATTMTPLAPPGAFPSLLKSKLRRVGEEQQEANNEDNGGGEVPTSEESSQSEDDGTLAKECEEEDAADIKAEEYEQNDDVKMEEVKMEEELQHPKTEGEGIGGTLSESCCVPWLFSVLPPLSHQQQLPPPLHPSAARLPPLLSPFVPALFKSPLGLPAQLLLSAGTFPSACGPCTPQSAQQLQQQHRHQHHHQHQQQHNHHHKRKGGQIRFSNEQTDILESTFINKKYLNNAERKRLAKMLTLNERQVKTWFQNRRAKWRRQAPAETDCREGEESINEMMAVTGPTEYHHHPFELYPQRQ</sequence>
<keyword evidence="12" id="KW-1185">Reference proteome</keyword>
<evidence type="ECO:0000256" key="3">
    <source>
        <dbReference type="ARBA" id="ARBA00022832"/>
    </source>
</evidence>
<dbReference type="EC" id="6.2.1.3" evidence="7"/>
<dbReference type="InterPro" id="IPR009057">
    <property type="entry name" value="Homeodomain-like_sf"/>
</dbReference>
<feature type="domain" description="Homeobox" evidence="11">
    <location>
        <begin position="947"/>
        <end position="1007"/>
    </location>
</feature>
<evidence type="ECO:0000256" key="2">
    <source>
        <dbReference type="ARBA" id="ARBA00022598"/>
    </source>
</evidence>
<evidence type="ECO:0000256" key="6">
    <source>
        <dbReference type="ARBA" id="ARBA00023242"/>
    </source>
</evidence>
<evidence type="ECO:0000259" key="11">
    <source>
        <dbReference type="PROSITE" id="PS50071"/>
    </source>
</evidence>
<evidence type="ECO:0000256" key="9">
    <source>
        <dbReference type="RuleBase" id="RU000682"/>
    </source>
</evidence>
<feature type="region of interest" description="Disordered" evidence="10">
    <location>
        <begin position="768"/>
        <end position="825"/>
    </location>
</feature>
<dbReference type="AlphaFoldDB" id="A0A914H2G0"/>
<dbReference type="PROSITE" id="PS00455">
    <property type="entry name" value="AMP_BINDING"/>
    <property type="match status" value="1"/>
</dbReference>
<feature type="compositionally biased region" description="Basic residues" evidence="10">
    <location>
        <begin position="1"/>
        <end position="10"/>
    </location>
</feature>
<dbReference type="InterPro" id="IPR017970">
    <property type="entry name" value="Homeobox_CS"/>
</dbReference>
<keyword evidence="6 8" id="KW-0539">Nucleus</keyword>
<evidence type="ECO:0000256" key="7">
    <source>
        <dbReference type="ARBA" id="ARBA00026121"/>
    </source>
</evidence>
<dbReference type="GO" id="GO:0000981">
    <property type="term" value="F:DNA-binding transcription factor activity, RNA polymerase II-specific"/>
    <property type="evidence" value="ECO:0007669"/>
    <property type="project" value="InterPro"/>
</dbReference>
<dbReference type="InterPro" id="IPR001356">
    <property type="entry name" value="HD"/>
</dbReference>
<dbReference type="SMART" id="SM00389">
    <property type="entry name" value="HOX"/>
    <property type="match status" value="1"/>
</dbReference>
<comment type="subcellular location">
    <subcellularLocation>
        <location evidence="1 8 9">Nucleus</location>
    </subcellularLocation>
</comment>
<dbReference type="InterPro" id="IPR020845">
    <property type="entry name" value="AMP-binding_CS"/>
</dbReference>
<dbReference type="Pfam" id="PF00046">
    <property type="entry name" value="Homeodomain"/>
    <property type="match status" value="1"/>
</dbReference>
<evidence type="ECO:0000256" key="5">
    <source>
        <dbReference type="ARBA" id="ARBA00023155"/>
    </source>
</evidence>
<dbReference type="SUPFAM" id="SSF56801">
    <property type="entry name" value="Acetyl-CoA synthetase-like"/>
    <property type="match status" value="1"/>
</dbReference>
<evidence type="ECO:0000313" key="12">
    <source>
        <dbReference type="Proteomes" id="UP000887572"/>
    </source>
</evidence>
<feature type="compositionally biased region" description="Acidic residues" evidence="10">
    <location>
        <begin position="794"/>
        <end position="811"/>
    </location>
</feature>
<evidence type="ECO:0000256" key="1">
    <source>
        <dbReference type="ARBA" id="ARBA00004123"/>
    </source>
</evidence>
<keyword evidence="4 8" id="KW-0238">DNA-binding</keyword>